<evidence type="ECO:0000256" key="1">
    <source>
        <dbReference type="SAM" id="MobiDB-lite"/>
    </source>
</evidence>
<name>A0ABD3QDY5_9STRA</name>
<evidence type="ECO:0000313" key="2">
    <source>
        <dbReference type="EMBL" id="KAL3798552.1"/>
    </source>
</evidence>
<dbReference type="EMBL" id="JABMIG020000045">
    <property type="protein sequence ID" value="KAL3798552.1"/>
    <property type="molecule type" value="Genomic_DNA"/>
</dbReference>
<proteinExistence type="predicted"/>
<dbReference type="AlphaFoldDB" id="A0ABD3QDY5"/>
<sequence>MKRMGPTIVFPKKKVAWGSVTPITAGEVEEEEYVVDVENYWDDETKRQHGLTPNTNQTHVDMVIVPALNGRLLRFDGRAFHAVPKPPHRYLMSKEELDDYLESEEENCQDDNYWDDDDSDDDDQDMERSVLLFNTWPGENSGPRGVLPDRVVVDIPDGIVIEGGVDDAFQRQMEEERRQDWQEEYGDDFESVWCNGIQEWKCVPVERMSSDDRGTIVVPLMGNPSRRGCNFKEDVLKGPINGLEQKFYESERVSLVALKHDTQ</sequence>
<evidence type="ECO:0000313" key="3">
    <source>
        <dbReference type="Proteomes" id="UP001516023"/>
    </source>
</evidence>
<organism evidence="2 3">
    <name type="scientific">Cyclotella cryptica</name>
    <dbReference type="NCBI Taxonomy" id="29204"/>
    <lineage>
        <taxon>Eukaryota</taxon>
        <taxon>Sar</taxon>
        <taxon>Stramenopiles</taxon>
        <taxon>Ochrophyta</taxon>
        <taxon>Bacillariophyta</taxon>
        <taxon>Coscinodiscophyceae</taxon>
        <taxon>Thalassiosirophycidae</taxon>
        <taxon>Stephanodiscales</taxon>
        <taxon>Stephanodiscaceae</taxon>
        <taxon>Cyclotella</taxon>
    </lineage>
</organism>
<protein>
    <submittedName>
        <fullName evidence="2">Uncharacterized protein</fullName>
    </submittedName>
</protein>
<comment type="caution">
    <text evidence="2">The sequence shown here is derived from an EMBL/GenBank/DDBJ whole genome shotgun (WGS) entry which is preliminary data.</text>
</comment>
<gene>
    <name evidence="2" type="ORF">HJC23_011856</name>
</gene>
<feature type="region of interest" description="Disordered" evidence="1">
    <location>
        <begin position="100"/>
        <end position="124"/>
    </location>
</feature>
<accession>A0ABD3QDY5</accession>
<keyword evidence="3" id="KW-1185">Reference proteome</keyword>
<reference evidence="2 3" key="1">
    <citation type="journal article" date="2020" name="G3 (Bethesda)">
        <title>Improved Reference Genome for Cyclotella cryptica CCMP332, a Model for Cell Wall Morphogenesis, Salinity Adaptation, and Lipid Production in Diatoms (Bacillariophyta).</title>
        <authorList>
            <person name="Roberts W.R."/>
            <person name="Downey K.M."/>
            <person name="Ruck E.C."/>
            <person name="Traller J.C."/>
            <person name="Alverson A.J."/>
        </authorList>
    </citation>
    <scope>NUCLEOTIDE SEQUENCE [LARGE SCALE GENOMIC DNA]</scope>
    <source>
        <strain evidence="2 3">CCMP332</strain>
    </source>
</reference>
<dbReference type="Proteomes" id="UP001516023">
    <property type="component" value="Unassembled WGS sequence"/>
</dbReference>